<protein>
    <submittedName>
        <fullName evidence="2">Uncharacterized protein</fullName>
    </submittedName>
</protein>
<organism evidence="2 3">
    <name type="scientific">Streblomastix strix</name>
    <dbReference type="NCBI Taxonomy" id="222440"/>
    <lineage>
        <taxon>Eukaryota</taxon>
        <taxon>Metamonada</taxon>
        <taxon>Preaxostyla</taxon>
        <taxon>Oxymonadida</taxon>
        <taxon>Streblomastigidae</taxon>
        <taxon>Streblomastix</taxon>
    </lineage>
</organism>
<dbReference type="InterPro" id="IPR038765">
    <property type="entry name" value="Papain-like_cys_pep_sf"/>
</dbReference>
<proteinExistence type="predicted"/>
<keyword evidence="1" id="KW-0472">Membrane</keyword>
<sequence>MGDDGNVVIDQTRSDNYVNGNFSDYTAYIAGAKADDVSFIAIPQVDFEKSKLISDLTEGEKDCSDLHIFRTNNLYGWLGFVASALTKTDFKPSATWLIANGPKKITTYRQDGSISGDIFSGACNDGSLDNFRYTIQKHGMVTADCIPNSVDIPTDLSKCKDESALDAKLKQYTQATFTGISVNKLKQALVNVGPVLVSQITPASPPFIQDTILGWDDKNWIYARLDYDQKYYLNTLVISQDDTFTGSVLVDSGSYVFDCTKDITLETPESECPCPSKDDKVALEADPRHVKGGICASGSMRVLLSVVAAAVVIPVIALFF</sequence>
<dbReference type="AlphaFoldDB" id="A0A5J4X0N4"/>
<dbReference type="Proteomes" id="UP000324800">
    <property type="component" value="Unassembled WGS sequence"/>
</dbReference>
<name>A0A5J4X0N4_9EUKA</name>
<dbReference type="EMBL" id="SNRW01000583">
    <property type="protein sequence ID" value="KAA6400316.1"/>
    <property type="molecule type" value="Genomic_DNA"/>
</dbReference>
<comment type="caution">
    <text evidence="2">The sequence shown here is derived from an EMBL/GenBank/DDBJ whole genome shotgun (WGS) entry which is preliminary data.</text>
</comment>
<feature type="transmembrane region" description="Helical" evidence="1">
    <location>
        <begin position="300"/>
        <end position="319"/>
    </location>
</feature>
<keyword evidence="1" id="KW-1133">Transmembrane helix</keyword>
<dbReference type="Gene3D" id="3.90.70.10">
    <property type="entry name" value="Cysteine proteinases"/>
    <property type="match status" value="1"/>
</dbReference>
<evidence type="ECO:0000256" key="1">
    <source>
        <dbReference type="SAM" id="Phobius"/>
    </source>
</evidence>
<keyword evidence="1" id="KW-0812">Transmembrane</keyword>
<reference evidence="2 3" key="1">
    <citation type="submission" date="2019-03" db="EMBL/GenBank/DDBJ databases">
        <title>Single cell metagenomics reveals metabolic interactions within the superorganism composed of flagellate Streblomastix strix and complex community of Bacteroidetes bacteria on its surface.</title>
        <authorList>
            <person name="Treitli S.C."/>
            <person name="Kolisko M."/>
            <person name="Husnik F."/>
            <person name="Keeling P."/>
            <person name="Hampl V."/>
        </authorList>
    </citation>
    <scope>NUCLEOTIDE SEQUENCE [LARGE SCALE GENOMIC DNA]</scope>
    <source>
        <strain evidence="2">ST1C</strain>
    </source>
</reference>
<gene>
    <name evidence="2" type="ORF">EZS28_004162</name>
</gene>
<dbReference type="SUPFAM" id="SSF54001">
    <property type="entry name" value="Cysteine proteinases"/>
    <property type="match status" value="1"/>
</dbReference>
<evidence type="ECO:0000313" key="3">
    <source>
        <dbReference type="Proteomes" id="UP000324800"/>
    </source>
</evidence>
<evidence type="ECO:0000313" key="2">
    <source>
        <dbReference type="EMBL" id="KAA6400316.1"/>
    </source>
</evidence>
<accession>A0A5J4X0N4</accession>